<gene>
    <name evidence="2" type="ORF">PGT21_005515</name>
</gene>
<evidence type="ECO:0000256" key="1">
    <source>
        <dbReference type="SAM" id="SignalP"/>
    </source>
</evidence>
<feature type="signal peptide" evidence="1">
    <location>
        <begin position="1"/>
        <end position="20"/>
    </location>
</feature>
<feature type="chain" id="PRO_5022990974" description="Secreted protein" evidence="1">
    <location>
        <begin position="21"/>
        <end position="74"/>
    </location>
</feature>
<evidence type="ECO:0008006" key="4">
    <source>
        <dbReference type="Google" id="ProtNLM"/>
    </source>
</evidence>
<dbReference type="Proteomes" id="UP000324748">
    <property type="component" value="Unassembled WGS sequence"/>
</dbReference>
<dbReference type="EMBL" id="VSWC01000042">
    <property type="protein sequence ID" value="KAA1103067.1"/>
    <property type="molecule type" value="Genomic_DNA"/>
</dbReference>
<keyword evidence="1" id="KW-0732">Signal</keyword>
<accession>A0A5B0PN45</accession>
<evidence type="ECO:0000313" key="3">
    <source>
        <dbReference type="Proteomes" id="UP000324748"/>
    </source>
</evidence>
<name>A0A5B0PN45_PUCGR</name>
<organism evidence="2 3">
    <name type="scientific">Puccinia graminis f. sp. tritici</name>
    <dbReference type="NCBI Taxonomy" id="56615"/>
    <lineage>
        <taxon>Eukaryota</taxon>
        <taxon>Fungi</taxon>
        <taxon>Dikarya</taxon>
        <taxon>Basidiomycota</taxon>
        <taxon>Pucciniomycotina</taxon>
        <taxon>Pucciniomycetes</taxon>
        <taxon>Pucciniales</taxon>
        <taxon>Pucciniaceae</taxon>
        <taxon>Puccinia</taxon>
    </lineage>
</organism>
<keyword evidence="3" id="KW-1185">Reference proteome</keyword>
<sequence length="74" mass="8116">MHVFGITLFSLVVVCRLATAFRCCDCEPLNVCKVQLGELVWYGECFCLVTTSAPQSYHNIAFLQLVGPASTSGR</sequence>
<proteinExistence type="predicted"/>
<protein>
    <recommendedName>
        <fullName evidence="4">Secreted protein</fullName>
    </recommendedName>
</protein>
<dbReference type="AlphaFoldDB" id="A0A5B0PN45"/>
<evidence type="ECO:0000313" key="2">
    <source>
        <dbReference type="EMBL" id="KAA1103067.1"/>
    </source>
</evidence>
<reference evidence="2 3" key="1">
    <citation type="submission" date="2019-05" db="EMBL/GenBank/DDBJ databases">
        <title>Emergence of the Ug99 lineage of the wheat stem rust pathogen through somatic hybridization.</title>
        <authorList>
            <person name="Li F."/>
            <person name="Upadhyaya N.M."/>
            <person name="Sperschneider J."/>
            <person name="Matny O."/>
            <person name="Nguyen-Phuc H."/>
            <person name="Mago R."/>
            <person name="Raley C."/>
            <person name="Miller M.E."/>
            <person name="Silverstein K.A.T."/>
            <person name="Henningsen E."/>
            <person name="Hirsch C.D."/>
            <person name="Visser B."/>
            <person name="Pretorius Z.A."/>
            <person name="Steffenson B.J."/>
            <person name="Schwessinger B."/>
            <person name="Dodds P.N."/>
            <person name="Figueroa M."/>
        </authorList>
    </citation>
    <scope>NUCLEOTIDE SEQUENCE [LARGE SCALE GENOMIC DNA]</scope>
    <source>
        <strain evidence="2">21-0</strain>
    </source>
</reference>
<comment type="caution">
    <text evidence="2">The sequence shown here is derived from an EMBL/GenBank/DDBJ whole genome shotgun (WGS) entry which is preliminary data.</text>
</comment>